<protein>
    <submittedName>
        <fullName evidence="2">FAD dependent oxidoreductase</fullName>
    </submittedName>
</protein>
<sequence>MFKYFFSIMILAVLSHTLPAQTIKTGVLVIGNTAPGFAASIQSARSGAKTAFLTQSSAISPELTSEDLLYLEKVHNHYQGKNKKKPGAKDSVAAFDLNMKKDQYGKMIKGISDTTKNLTVILNSPLEKIEKDGKGWEIRLKNGQKIKTDVVVDATENLFIASILRIDANKTMLNPVADPFNTKLYRSTVATAYTGTANSKTILPVSMGAFLPAGVENFIIIPKSTAGFRPVNMSVGQAAGTIASYCAFFKTTTKNINVRAVQTELLTFDAHLIPLSDIQPDDPNFQAFQRMALSGLLKPAITKVGEHNVIKFDTAGTFSSEQLRAPMREFYSRSQLWFADNKKDVMTIEDAISLFMFTATRGNELSKEIEEGWKESFKFESKFDLKRPITRKEFAILADQYLLPFKTRVDFAGNLLS</sequence>
<name>A0A1T5DT77_9SPHI</name>
<dbReference type="STRING" id="572036.SAMN05661099_2584"/>
<accession>A0A1T5DT77</accession>
<organism evidence="2 3">
    <name type="scientific">Daejeonella lutea</name>
    <dbReference type="NCBI Taxonomy" id="572036"/>
    <lineage>
        <taxon>Bacteria</taxon>
        <taxon>Pseudomonadati</taxon>
        <taxon>Bacteroidota</taxon>
        <taxon>Sphingobacteriia</taxon>
        <taxon>Sphingobacteriales</taxon>
        <taxon>Sphingobacteriaceae</taxon>
        <taxon>Daejeonella</taxon>
    </lineage>
</organism>
<dbReference type="OrthoDB" id="615715at2"/>
<dbReference type="InterPro" id="IPR036188">
    <property type="entry name" value="FAD/NAD-bd_sf"/>
</dbReference>
<evidence type="ECO:0000256" key="1">
    <source>
        <dbReference type="SAM" id="SignalP"/>
    </source>
</evidence>
<proteinExistence type="predicted"/>
<dbReference type="RefSeq" id="WP_079703077.1">
    <property type="nucleotide sequence ID" value="NZ_FUYR01000002.1"/>
</dbReference>
<feature type="signal peptide" evidence="1">
    <location>
        <begin position="1"/>
        <end position="22"/>
    </location>
</feature>
<keyword evidence="1" id="KW-0732">Signal</keyword>
<dbReference type="Proteomes" id="UP000189981">
    <property type="component" value="Unassembled WGS sequence"/>
</dbReference>
<feature type="chain" id="PRO_5012029836" evidence="1">
    <location>
        <begin position="23"/>
        <end position="417"/>
    </location>
</feature>
<evidence type="ECO:0000313" key="2">
    <source>
        <dbReference type="EMBL" id="SKB74871.1"/>
    </source>
</evidence>
<dbReference type="SUPFAM" id="SSF51905">
    <property type="entry name" value="FAD/NAD(P)-binding domain"/>
    <property type="match status" value="1"/>
</dbReference>
<dbReference type="EMBL" id="FUYR01000002">
    <property type="protein sequence ID" value="SKB74871.1"/>
    <property type="molecule type" value="Genomic_DNA"/>
</dbReference>
<keyword evidence="3" id="KW-1185">Reference proteome</keyword>
<reference evidence="3" key="1">
    <citation type="submission" date="2017-02" db="EMBL/GenBank/DDBJ databases">
        <authorList>
            <person name="Varghese N."/>
            <person name="Submissions S."/>
        </authorList>
    </citation>
    <scope>NUCLEOTIDE SEQUENCE [LARGE SCALE GENOMIC DNA]</scope>
    <source>
        <strain evidence="3">DSM 22385</strain>
    </source>
</reference>
<evidence type="ECO:0000313" key="3">
    <source>
        <dbReference type="Proteomes" id="UP000189981"/>
    </source>
</evidence>
<dbReference type="AlphaFoldDB" id="A0A1T5DT77"/>
<gene>
    <name evidence="2" type="ORF">SAMN05661099_2584</name>
</gene>